<accession>A0A2Z3H8H8</accession>
<reference evidence="2 3" key="1">
    <citation type="submission" date="2018-01" db="EMBL/GenBank/DDBJ databases">
        <title>G. obscuriglobus.</title>
        <authorList>
            <person name="Franke J."/>
            <person name="Blomberg W."/>
            <person name="Selmecki A."/>
        </authorList>
    </citation>
    <scope>NUCLEOTIDE SEQUENCE [LARGE SCALE GENOMIC DNA]</scope>
    <source>
        <strain evidence="2 3">DSM 5831</strain>
    </source>
</reference>
<evidence type="ECO:0000313" key="3">
    <source>
        <dbReference type="Proteomes" id="UP000245802"/>
    </source>
</evidence>
<dbReference type="AlphaFoldDB" id="A0A2Z3H8H8"/>
<proteinExistence type="predicted"/>
<evidence type="ECO:0000256" key="1">
    <source>
        <dbReference type="SAM" id="MobiDB-lite"/>
    </source>
</evidence>
<dbReference type="KEGG" id="gog:C1280_29430"/>
<protein>
    <submittedName>
        <fullName evidence="2">Uncharacterized protein</fullName>
    </submittedName>
</protein>
<evidence type="ECO:0000313" key="2">
    <source>
        <dbReference type="EMBL" id="AWM40702.1"/>
    </source>
</evidence>
<dbReference type="Proteomes" id="UP000245802">
    <property type="component" value="Chromosome"/>
</dbReference>
<dbReference type="OrthoDB" id="256696at2"/>
<feature type="region of interest" description="Disordered" evidence="1">
    <location>
        <begin position="74"/>
        <end position="99"/>
    </location>
</feature>
<feature type="region of interest" description="Disordered" evidence="1">
    <location>
        <begin position="153"/>
        <end position="173"/>
    </location>
</feature>
<gene>
    <name evidence="2" type="ORF">C1280_29430</name>
</gene>
<feature type="compositionally biased region" description="Low complexity" evidence="1">
    <location>
        <begin position="77"/>
        <end position="90"/>
    </location>
</feature>
<sequence length="173" mass="18954">MSTDGLTVYPGEEGATPEDWAHPGSTFAAVRDAVFEDARYYDVWNGPGTAKRPVYPLGLWDLLRRALRAGRYPFRRPTGPLTPAPTCAGAGPPGRAPAPPPERVCLTGVWEITEPTEYTGYFRQNSKGLVIGRYSAGGEALRGQPLSLSLVGKLYPTTDRPDPRPRRTRACRR</sequence>
<feature type="region of interest" description="Disordered" evidence="1">
    <location>
        <begin position="1"/>
        <end position="22"/>
    </location>
</feature>
<dbReference type="RefSeq" id="WP_010045934.1">
    <property type="nucleotide sequence ID" value="NZ_CP025958.1"/>
</dbReference>
<dbReference type="EMBL" id="CP025958">
    <property type="protein sequence ID" value="AWM40702.1"/>
    <property type="molecule type" value="Genomic_DNA"/>
</dbReference>
<name>A0A2Z3H8H8_9BACT</name>
<keyword evidence="3" id="KW-1185">Reference proteome</keyword>
<organism evidence="2 3">
    <name type="scientific">Gemmata obscuriglobus</name>
    <dbReference type="NCBI Taxonomy" id="114"/>
    <lineage>
        <taxon>Bacteria</taxon>
        <taxon>Pseudomonadati</taxon>
        <taxon>Planctomycetota</taxon>
        <taxon>Planctomycetia</taxon>
        <taxon>Gemmatales</taxon>
        <taxon>Gemmataceae</taxon>
        <taxon>Gemmata</taxon>
    </lineage>
</organism>